<name>A0A1J1IL04_9DIPT</name>
<gene>
    <name evidence="1" type="ORF">CLUMA_CG013024</name>
</gene>
<sequence length="128" mass="15356">MTQTNKKVKLRIELTKIYNLNFELFGDFWKILENPGISSVQNRKSSEEPSREEKFMLRFEKWDYESNTKGFYLPRFARPKPKIPSKPIFMMDFRIKKQRSKAVRRQDKTTDEECIKIVGNFLSIDHVC</sequence>
<organism evidence="1 2">
    <name type="scientific">Clunio marinus</name>
    <dbReference type="NCBI Taxonomy" id="568069"/>
    <lineage>
        <taxon>Eukaryota</taxon>
        <taxon>Metazoa</taxon>
        <taxon>Ecdysozoa</taxon>
        <taxon>Arthropoda</taxon>
        <taxon>Hexapoda</taxon>
        <taxon>Insecta</taxon>
        <taxon>Pterygota</taxon>
        <taxon>Neoptera</taxon>
        <taxon>Endopterygota</taxon>
        <taxon>Diptera</taxon>
        <taxon>Nematocera</taxon>
        <taxon>Chironomoidea</taxon>
        <taxon>Chironomidae</taxon>
        <taxon>Clunio</taxon>
    </lineage>
</organism>
<evidence type="ECO:0000313" key="2">
    <source>
        <dbReference type="Proteomes" id="UP000183832"/>
    </source>
</evidence>
<evidence type="ECO:0000313" key="1">
    <source>
        <dbReference type="EMBL" id="CRK99758.1"/>
    </source>
</evidence>
<keyword evidence="2" id="KW-1185">Reference proteome</keyword>
<dbReference type="Proteomes" id="UP000183832">
    <property type="component" value="Unassembled WGS sequence"/>
</dbReference>
<protein>
    <submittedName>
        <fullName evidence="1">CLUMA_CG013024, isoform A</fullName>
    </submittedName>
</protein>
<proteinExistence type="predicted"/>
<accession>A0A1J1IL04</accession>
<dbReference type="AlphaFoldDB" id="A0A1J1IL04"/>
<reference evidence="1 2" key="1">
    <citation type="submission" date="2015-04" db="EMBL/GenBank/DDBJ databases">
        <authorList>
            <person name="Syromyatnikov M.Y."/>
            <person name="Popov V.N."/>
        </authorList>
    </citation>
    <scope>NUCLEOTIDE SEQUENCE [LARGE SCALE GENOMIC DNA]</scope>
</reference>
<dbReference type="EMBL" id="CVRI01000052">
    <property type="protein sequence ID" value="CRK99758.1"/>
    <property type="molecule type" value="Genomic_DNA"/>
</dbReference>